<reference evidence="4" key="1">
    <citation type="submission" date="2023-02" db="EMBL/GenBank/DDBJ databases">
        <title>Genome of toxic invasive species Heracleum sosnowskyi carries increased number of genes despite the absence of recent whole-genome duplications.</title>
        <authorList>
            <person name="Schelkunov M."/>
            <person name="Shtratnikova V."/>
            <person name="Makarenko M."/>
            <person name="Klepikova A."/>
            <person name="Omelchenko D."/>
            <person name="Novikova G."/>
            <person name="Obukhova E."/>
            <person name="Bogdanov V."/>
            <person name="Penin A."/>
            <person name="Logacheva M."/>
        </authorList>
    </citation>
    <scope>NUCLEOTIDE SEQUENCE</scope>
    <source>
        <strain evidence="4">Hsosn_3</strain>
        <tissue evidence="4">Leaf</tissue>
    </source>
</reference>
<feature type="compositionally biased region" description="Basic and acidic residues" evidence="1">
    <location>
        <begin position="144"/>
        <end position="182"/>
    </location>
</feature>
<keyword evidence="2" id="KW-0812">Transmembrane</keyword>
<dbReference type="EMBL" id="JAUIZM010000166">
    <property type="protein sequence ID" value="KAK1347904.1"/>
    <property type="molecule type" value="Genomic_DNA"/>
</dbReference>
<feature type="compositionally biased region" description="Basic and acidic residues" evidence="1">
    <location>
        <begin position="96"/>
        <end position="112"/>
    </location>
</feature>
<accession>A0AAD8GMN2</accession>
<sequence>MISPGSKAIGSSSISNFQRKSAQDTTERNTEEKDERNKKRREVYQKAYPLLAFTLWFLMDLVCNLLPNTILFPFRMISPGSKAIGSSSISNFQRKSAQDTTERNTEEKDERNKKRREVYQKGLEVESNEQREERNNARRQRYQKAIEDKTNEQKEKLNGDKRQRYQKGLEVESNEQREERNNARRQRYQKAIEDKTNEQKEKLNGDKRQRYQKGLEVESNEQREERNNARRQRYQKAIEDKTNEQKEKLNGDKRQRYQKGIENETADQREERNSERRQRYRKRIQAESAEENEQRNEDRRKRSCNGNILSNQGCDASKLIIRPTLQFSDLPILSKNMRSRINKKKYKFALSDEILDIGSADKVCCNCEAVMWKYEQTEQQQKLNSDKFSLCCANGKVLLPLLRETPPELKSLLDGTHNKSAVFNKSSRLYNNAFAFTSTGAEWDKKINDGRGPFVCRLHGVIYHQMGSLFPEESKKAVFSQIYIGDVDATKIGKRIVLPSSFTGSPRYMQQNYQDCMAICRRYGSPDLFITFTCNPQWPEIKQYCDKIPHTNPANRPDVLARVFKIKLDMLLEDLSDNHVLGKVIGVAYTIEFQKREFTNETTIDNNGYPVYRRRDDKRTIQLKDISIDNRFIVPYNRGLIVKYQAHINIEWCNQGQLIKYMFKYVTKGPDKATIAIEKANDATSGESESNIITNEVDDYIACRYISSSEACWRIYGFLIHLHNPVIVKLVFHLKSEQQVCFQENVPLPIILDRVNPVGTMFVQWFETNKQDPYGRDLTYVQFPEKFLWNESGKIWNRRKNNIRVIGRLIYVHPTTGEKFYLRMLLNIVRVFRLEKNMRIESNVPEVTISGQKIPYADWVIGVGNGQVPTISSVEGNEPYWIEIPPELYVEPGDDGKKVVVDTIYYDLHKRCNETDYFKNRAILTPLNEDVNLINKEVLKQFPGESRVYRSVDSICKSTVNYESMESILQMTIGNVQQHMEWTTNTITESRRVQGGTTKLLASSDRLNYMLLMK</sequence>
<dbReference type="PANTHER" id="PTHR10492">
    <property type="match status" value="1"/>
</dbReference>
<feature type="compositionally biased region" description="Basic and acidic residues" evidence="1">
    <location>
        <begin position="21"/>
        <end position="37"/>
    </location>
</feature>
<organism evidence="4 5">
    <name type="scientific">Heracleum sosnowskyi</name>
    <dbReference type="NCBI Taxonomy" id="360622"/>
    <lineage>
        <taxon>Eukaryota</taxon>
        <taxon>Viridiplantae</taxon>
        <taxon>Streptophyta</taxon>
        <taxon>Embryophyta</taxon>
        <taxon>Tracheophyta</taxon>
        <taxon>Spermatophyta</taxon>
        <taxon>Magnoliopsida</taxon>
        <taxon>eudicotyledons</taxon>
        <taxon>Gunneridae</taxon>
        <taxon>Pentapetalae</taxon>
        <taxon>asterids</taxon>
        <taxon>campanulids</taxon>
        <taxon>Apiales</taxon>
        <taxon>Apiaceae</taxon>
        <taxon>Apioideae</taxon>
        <taxon>apioid superclade</taxon>
        <taxon>Tordylieae</taxon>
        <taxon>Tordyliinae</taxon>
        <taxon>Heracleum</taxon>
    </lineage>
</organism>
<dbReference type="InterPro" id="IPR025476">
    <property type="entry name" value="Helitron_helicase-like"/>
</dbReference>
<proteinExistence type="predicted"/>
<feature type="domain" description="Helitron helicase-like" evidence="3">
    <location>
        <begin position="489"/>
        <end position="596"/>
    </location>
</feature>
<evidence type="ECO:0000313" key="4">
    <source>
        <dbReference type="EMBL" id="KAK1347904.1"/>
    </source>
</evidence>
<evidence type="ECO:0000256" key="1">
    <source>
        <dbReference type="SAM" id="MobiDB-lite"/>
    </source>
</evidence>
<dbReference type="PANTHER" id="PTHR10492:SF90">
    <property type="entry name" value="ATP-DEPENDENT DNA HELICASE"/>
    <property type="match status" value="1"/>
</dbReference>
<dbReference type="Proteomes" id="UP001237642">
    <property type="component" value="Unassembled WGS sequence"/>
</dbReference>
<comment type="caution">
    <text evidence="4">The sequence shown here is derived from an EMBL/GenBank/DDBJ whole genome shotgun (WGS) entry which is preliminary data.</text>
</comment>
<evidence type="ECO:0000256" key="2">
    <source>
        <dbReference type="SAM" id="Phobius"/>
    </source>
</evidence>
<evidence type="ECO:0000259" key="3">
    <source>
        <dbReference type="Pfam" id="PF14214"/>
    </source>
</evidence>
<keyword evidence="5" id="KW-1185">Reference proteome</keyword>
<feature type="compositionally biased region" description="Polar residues" evidence="1">
    <location>
        <begin position="84"/>
        <end position="95"/>
    </location>
</feature>
<feature type="compositionally biased region" description="Polar residues" evidence="1">
    <location>
        <begin position="9"/>
        <end position="20"/>
    </location>
</feature>
<evidence type="ECO:0000313" key="5">
    <source>
        <dbReference type="Proteomes" id="UP001237642"/>
    </source>
</evidence>
<gene>
    <name evidence="4" type="ORF">POM88_055009</name>
</gene>
<feature type="compositionally biased region" description="Basic and acidic residues" evidence="1">
    <location>
        <begin position="236"/>
        <end position="277"/>
    </location>
</feature>
<dbReference type="Pfam" id="PF14214">
    <property type="entry name" value="Helitron_like_N"/>
    <property type="match status" value="1"/>
</dbReference>
<feature type="transmembrane region" description="Helical" evidence="2">
    <location>
        <begin position="47"/>
        <end position="67"/>
    </location>
</feature>
<feature type="region of interest" description="Disordered" evidence="1">
    <location>
        <begin position="83"/>
        <end position="306"/>
    </location>
</feature>
<feature type="region of interest" description="Disordered" evidence="1">
    <location>
        <begin position="1"/>
        <end position="39"/>
    </location>
</feature>
<keyword evidence="2" id="KW-1133">Transmembrane helix</keyword>
<dbReference type="AlphaFoldDB" id="A0AAD8GMN2"/>
<keyword evidence="2" id="KW-0472">Membrane</keyword>
<name>A0AAD8GMN2_9APIA</name>
<protein>
    <recommendedName>
        <fullName evidence="3">Helitron helicase-like domain-containing protein</fullName>
    </recommendedName>
</protein>
<feature type="compositionally biased region" description="Basic and acidic residues" evidence="1">
    <location>
        <begin position="190"/>
        <end position="228"/>
    </location>
</feature>
<reference evidence="4" key="2">
    <citation type="submission" date="2023-05" db="EMBL/GenBank/DDBJ databases">
        <authorList>
            <person name="Schelkunov M.I."/>
        </authorList>
    </citation>
    <scope>NUCLEOTIDE SEQUENCE</scope>
    <source>
        <strain evidence="4">Hsosn_3</strain>
        <tissue evidence="4">Leaf</tissue>
    </source>
</reference>